<sequence>MLSVSKNRIAVSNLRLTLKKVALNKKEIFITTVLYFTVPHMFPNAVKSTNKKQNSKQAKKHFKYTIDGHFKTPNKPPVLFFSFLTLPHNPYHNLVGWFHLVRRLTHSHTVL</sequence>
<dbReference type="EMBL" id="HBUE01144912">
    <property type="protein sequence ID" value="CAG6502435.1"/>
    <property type="molecule type" value="Transcribed_RNA"/>
</dbReference>
<dbReference type="EMBL" id="HBUE01249758">
    <property type="protein sequence ID" value="CAG6553674.1"/>
    <property type="molecule type" value="Transcribed_RNA"/>
</dbReference>
<reference evidence="1" key="1">
    <citation type="submission" date="2021-05" db="EMBL/GenBank/DDBJ databases">
        <authorList>
            <person name="Alioto T."/>
            <person name="Alioto T."/>
            <person name="Gomez Garrido J."/>
        </authorList>
    </citation>
    <scope>NUCLEOTIDE SEQUENCE</scope>
</reference>
<proteinExistence type="predicted"/>
<accession>A0A8D8N6C4</accession>
<name>A0A8D8N6C4_CULPI</name>
<dbReference type="AlphaFoldDB" id="A0A8D8N6C4"/>
<organism evidence="1">
    <name type="scientific">Culex pipiens</name>
    <name type="common">House mosquito</name>
    <dbReference type="NCBI Taxonomy" id="7175"/>
    <lineage>
        <taxon>Eukaryota</taxon>
        <taxon>Metazoa</taxon>
        <taxon>Ecdysozoa</taxon>
        <taxon>Arthropoda</taxon>
        <taxon>Hexapoda</taxon>
        <taxon>Insecta</taxon>
        <taxon>Pterygota</taxon>
        <taxon>Neoptera</taxon>
        <taxon>Endopterygota</taxon>
        <taxon>Diptera</taxon>
        <taxon>Nematocera</taxon>
        <taxon>Culicoidea</taxon>
        <taxon>Culicidae</taxon>
        <taxon>Culicinae</taxon>
        <taxon>Culicini</taxon>
        <taxon>Culex</taxon>
        <taxon>Culex</taxon>
    </lineage>
</organism>
<protein>
    <submittedName>
        <fullName evidence="1">(northern house mosquito) hypothetical protein</fullName>
    </submittedName>
</protein>
<evidence type="ECO:0000313" key="1">
    <source>
        <dbReference type="EMBL" id="CAG6553674.1"/>
    </source>
</evidence>